<evidence type="ECO:0000313" key="4">
    <source>
        <dbReference type="Proteomes" id="UP000681720"/>
    </source>
</evidence>
<protein>
    <submittedName>
        <fullName evidence="3">Uncharacterized protein</fullName>
    </submittedName>
</protein>
<feature type="compositionally biased region" description="Polar residues" evidence="1">
    <location>
        <begin position="245"/>
        <end position="265"/>
    </location>
</feature>
<evidence type="ECO:0000313" key="2">
    <source>
        <dbReference type="EMBL" id="CAF3891212.1"/>
    </source>
</evidence>
<feature type="region of interest" description="Disordered" evidence="1">
    <location>
        <begin position="1"/>
        <end position="36"/>
    </location>
</feature>
<feature type="region of interest" description="Disordered" evidence="1">
    <location>
        <begin position="234"/>
        <end position="265"/>
    </location>
</feature>
<reference evidence="3" key="1">
    <citation type="submission" date="2021-02" db="EMBL/GenBank/DDBJ databases">
        <authorList>
            <person name="Nowell W R."/>
        </authorList>
    </citation>
    <scope>NUCLEOTIDE SEQUENCE</scope>
</reference>
<dbReference type="Proteomes" id="UP000681967">
    <property type="component" value="Unassembled WGS sequence"/>
</dbReference>
<feature type="compositionally biased region" description="Polar residues" evidence="1">
    <location>
        <begin position="12"/>
        <end position="34"/>
    </location>
</feature>
<dbReference type="EMBL" id="CAJOBJ010004306">
    <property type="protein sequence ID" value="CAF3996103.1"/>
    <property type="molecule type" value="Genomic_DNA"/>
</dbReference>
<proteinExistence type="predicted"/>
<dbReference type="EMBL" id="CAJOBH010002125">
    <property type="protein sequence ID" value="CAF3891212.1"/>
    <property type="molecule type" value="Genomic_DNA"/>
</dbReference>
<dbReference type="AlphaFoldDB" id="A0A8S2NC11"/>
<organism evidence="3 4">
    <name type="scientific">Rotaria magnacalcarata</name>
    <dbReference type="NCBI Taxonomy" id="392030"/>
    <lineage>
        <taxon>Eukaryota</taxon>
        <taxon>Metazoa</taxon>
        <taxon>Spiralia</taxon>
        <taxon>Gnathifera</taxon>
        <taxon>Rotifera</taxon>
        <taxon>Eurotatoria</taxon>
        <taxon>Bdelloidea</taxon>
        <taxon>Philodinida</taxon>
        <taxon>Philodinidae</taxon>
        <taxon>Rotaria</taxon>
    </lineage>
</organism>
<gene>
    <name evidence="2" type="ORF">BYL167_LOCUS7967</name>
    <name evidence="3" type="ORF">GIL414_LOCUS11486</name>
</gene>
<accession>A0A8S2NC11</accession>
<evidence type="ECO:0000313" key="3">
    <source>
        <dbReference type="EMBL" id="CAF3996103.1"/>
    </source>
</evidence>
<sequence length="265" mass="30137">MELDESIMGPKKSQNSISYSNTANYSESYSTNPSLYDDNQRQLVQHNSPGQTRTLTEYQSVGAHNSRIQQQTTDVVQTQRHDKTRMECDNVDQELQSWHYTSTSGAKSLDKITDAHYYIKSMSEIWQVPNTTQGDAFINDLNQAIDDGKHTYWREYFFRDDQEMIIHIMVAIRSQRGQMREIYHCLQQVTNSFGCNTGGKGTPLNIKPGMKWLRTKAEESLKIHAGALNNSPSLRLGKYDDGQHGNISDTDMQSTASSNSSCRMS</sequence>
<evidence type="ECO:0000256" key="1">
    <source>
        <dbReference type="SAM" id="MobiDB-lite"/>
    </source>
</evidence>
<comment type="caution">
    <text evidence="3">The sequence shown here is derived from an EMBL/GenBank/DDBJ whole genome shotgun (WGS) entry which is preliminary data.</text>
</comment>
<dbReference type="Proteomes" id="UP000681720">
    <property type="component" value="Unassembled WGS sequence"/>
</dbReference>
<name>A0A8S2NC11_9BILA</name>